<feature type="transmembrane region" description="Helical" evidence="1">
    <location>
        <begin position="34"/>
        <end position="56"/>
    </location>
</feature>
<gene>
    <name evidence="2" type="ORF">GCM10023220_63900</name>
</gene>
<reference evidence="3" key="1">
    <citation type="journal article" date="2019" name="Int. J. Syst. Evol. Microbiol.">
        <title>The Global Catalogue of Microorganisms (GCM) 10K type strain sequencing project: providing services to taxonomists for standard genome sequencing and annotation.</title>
        <authorList>
            <consortium name="The Broad Institute Genomics Platform"/>
            <consortium name="The Broad Institute Genome Sequencing Center for Infectious Disease"/>
            <person name="Wu L."/>
            <person name="Ma J."/>
        </authorList>
    </citation>
    <scope>NUCLEOTIDE SEQUENCE [LARGE SCALE GENOMIC DNA]</scope>
    <source>
        <strain evidence="3">JCM 18081</strain>
    </source>
</reference>
<sequence>MQKWRQVALLLCALVLGLLAVTWPREHDDVVDATQFSIAFFATLLTGEAVIFALTFSAASSWPSLRAIDSHIAFREWVLVGWFAALFTACGLLVGDAPGATYGALLFLLANVFGIFSFIRLFGLASVGGRNELLRHTLAGALSRQGAQAVRSTGAQENDAVINSYLGAVSQAATSNDPTALRHLAHQLVEAEVPAASAEPAITLHLVVLHRLARATLISGADPAQVAACSRILVDSSIVHIRRLADPAPALGSLSRYLAWLANTALLMSVRGVASNRAARELVALSTDARLKILRCVDPDPKSAAARDELGTILTTPVQVLLWCSDFTEFHGAHQASAFYGVHEILTGAKFMGNYWDGASVLTQLRDNLYGAAALTSTEARDTREVFGSPHDFDHFWALVSVTAFATLRDVRLPHPPELIRPEFTPDPQLLGAYLRTFATHRYFDSADQARSALLTLVGRADTPGSPAAEIRTARRGHDYRMPAPITEPHHRPAAMVLAIACRLAPLAPDDTDTDLRRFLATLPVPALRAAARLAVRVLPGAAEQPDPADAIVLGLAVLQLVGTHTREGS</sequence>
<dbReference type="EMBL" id="BAABIG010000084">
    <property type="protein sequence ID" value="GAA4821930.1"/>
    <property type="molecule type" value="Genomic_DNA"/>
</dbReference>
<keyword evidence="1" id="KW-0812">Transmembrane</keyword>
<organism evidence="2 3">
    <name type="scientific">Streptomyces ziwulingensis</name>
    <dbReference type="NCBI Taxonomy" id="1045501"/>
    <lineage>
        <taxon>Bacteria</taxon>
        <taxon>Bacillati</taxon>
        <taxon>Actinomycetota</taxon>
        <taxon>Actinomycetes</taxon>
        <taxon>Kitasatosporales</taxon>
        <taxon>Streptomycetaceae</taxon>
        <taxon>Streptomyces</taxon>
    </lineage>
</organism>
<comment type="caution">
    <text evidence="2">The sequence shown here is derived from an EMBL/GenBank/DDBJ whole genome shotgun (WGS) entry which is preliminary data.</text>
</comment>
<evidence type="ECO:0000313" key="3">
    <source>
        <dbReference type="Proteomes" id="UP001501265"/>
    </source>
</evidence>
<protein>
    <submittedName>
        <fullName evidence="2">Uncharacterized protein</fullName>
    </submittedName>
</protein>
<keyword evidence="1" id="KW-0472">Membrane</keyword>
<feature type="transmembrane region" description="Helical" evidence="1">
    <location>
        <begin position="100"/>
        <end position="122"/>
    </location>
</feature>
<dbReference type="Proteomes" id="UP001501265">
    <property type="component" value="Unassembled WGS sequence"/>
</dbReference>
<keyword evidence="1" id="KW-1133">Transmembrane helix</keyword>
<keyword evidence="3" id="KW-1185">Reference proteome</keyword>
<accession>A0ABP9CZB7</accession>
<proteinExistence type="predicted"/>
<name>A0ABP9CZB7_9ACTN</name>
<evidence type="ECO:0000256" key="1">
    <source>
        <dbReference type="SAM" id="Phobius"/>
    </source>
</evidence>
<feature type="transmembrane region" description="Helical" evidence="1">
    <location>
        <begin position="77"/>
        <end position="94"/>
    </location>
</feature>
<evidence type="ECO:0000313" key="2">
    <source>
        <dbReference type="EMBL" id="GAA4821930.1"/>
    </source>
</evidence>